<feature type="compositionally biased region" description="Basic and acidic residues" evidence="1">
    <location>
        <begin position="229"/>
        <end position="261"/>
    </location>
</feature>
<evidence type="ECO:0000313" key="2">
    <source>
        <dbReference type="EMBL" id="KAA8545323.1"/>
    </source>
</evidence>
<keyword evidence="3" id="KW-1185">Reference proteome</keyword>
<dbReference type="OrthoDB" id="1304274at2759"/>
<dbReference type="PANTHER" id="PTHR37729:SF1">
    <property type="entry name" value="NEUROFILAMENT PROTEIN-LIKE PROTEIN"/>
    <property type="match status" value="1"/>
</dbReference>
<gene>
    <name evidence="2" type="ORF">F0562_020107</name>
</gene>
<feature type="compositionally biased region" description="Basic and acidic residues" evidence="1">
    <location>
        <begin position="121"/>
        <end position="134"/>
    </location>
</feature>
<feature type="compositionally biased region" description="Basic and acidic residues" evidence="1">
    <location>
        <begin position="283"/>
        <end position="328"/>
    </location>
</feature>
<feature type="region of interest" description="Disordered" evidence="1">
    <location>
        <begin position="197"/>
        <end position="368"/>
    </location>
</feature>
<feature type="compositionally biased region" description="Polar residues" evidence="1">
    <location>
        <begin position="262"/>
        <end position="282"/>
    </location>
</feature>
<feature type="compositionally biased region" description="Acidic residues" evidence="1">
    <location>
        <begin position="135"/>
        <end position="149"/>
    </location>
</feature>
<reference evidence="2 3" key="1">
    <citation type="submission" date="2019-09" db="EMBL/GenBank/DDBJ databases">
        <title>A chromosome-level genome assembly of the Chinese tupelo Nyssa sinensis.</title>
        <authorList>
            <person name="Yang X."/>
            <person name="Kang M."/>
            <person name="Yang Y."/>
            <person name="Xiong H."/>
            <person name="Wang M."/>
            <person name="Zhang Z."/>
            <person name="Wang Z."/>
            <person name="Wu H."/>
            <person name="Ma T."/>
            <person name="Liu J."/>
            <person name="Xi Z."/>
        </authorList>
    </citation>
    <scope>NUCLEOTIDE SEQUENCE [LARGE SCALE GENOMIC DNA]</scope>
    <source>
        <strain evidence="2">J267</strain>
        <tissue evidence="2">Leaf</tissue>
    </source>
</reference>
<dbReference type="EMBL" id="CM018033">
    <property type="protein sequence ID" value="KAA8545323.1"/>
    <property type="molecule type" value="Genomic_DNA"/>
</dbReference>
<feature type="compositionally biased region" description="Acidic residues" evidence="1">
    <location>
        <begin position="45"/>
        <end position="54"/>
    </location>
</feature>
<organism evidence="2 3">
    <name type="scientific">Nyssa sinensis</name>
    <dbReference type="NCBI Taxonomy" id="561372"/>
    <lineage>
        <taxon>Eukaryota</taxon>
        <taxon>Viridiplantae</taxon>
        <taxon>Streptophyta</taxon>
        <taxon>Embryophyta</taxon>
        <taxon>Tracheophyta</taxon>
        <taxon>Spermatophyta</taxon>
        <taxon>Magnoliopsida</taxon>
        <taxon>eudicotyledons</taxon>
        <taxon>Gunneridae</taxon>
        <taxon>Pentapetalae</taxon>
        <taxon>asterids</taxon>
        <taxon>Cornales</taxon>
        <taxon>Nyssaceae</taxon>
        <taxon>Nyssa</taxon>
    </lineage>
</organism>
<dbReference type="Proteomes" id="UP000325577">
    <property type="component" value="Linkage Group LG10"/>
</dbReference>
<protein>
    <submittedName>
        <fullName evidence="2">Uncharacterized protein</fullName>
    </submittedName>
</protein>
<proteinExistence type="predicted"/>
<feature type="compositionally biased region" description="Basic and acidic residues" evidence="1">
    <location>
        <begin position="98"/>
        <end position="108"/>
    </location>
</feature>
<evidence type="ECO:0000313" key="3">
    <source>
        <dbReference type="Proteomes" id="UP000325577"/>
    </source>
</evidence>
<sequence length="368" mass="40632">MVDLPESSVEAVEKKVPLQVEVEPLVVKEVEKTEETPVVVASVEDNLEVESESIPEEKTEETCSVSEPAAAGLKRQPEEQPAIESVEKQPLEEPTMESVEKKPEEQPKIVDVPESPVEALPVKESEAVVAKEVESSEAESKEEEIPEPEEQPKIVDVPESVEAVEKKEEKVEVLPGRESEAVVVKDVENLAEVCKKEETAERVPEVGEKPQEKSEVAEPVGKECAANLSKEEVVEVGKIEMENETKDTKSEEDIGQKKITEDLNQPETNKVEDVSSSISTTEAIEKSLENTSRDFELVAENGKESRKDETVVSLESKKDGEVDGKVDEVLTTTSEEQVEEPHKSETELKEEETVQIGETNLVKEKEAG</sequence>
<dbReference type="AlphaFoldDB" id="A0A5J5BQ83"/>
<name>A0A5J5BQ83_9ASTE</name>
<dbReference type="PANTHER" id="PTHR37729">
    <property type="entry name" value="NEUROFILAMENT PROTEIN-LIKE PROTEIN"/>
    <property type="match status" value="1"/>
</dbReference>
<evidence type="ECO:0000256" key="1">
    <source>
        <dbReference type="SAM" id="MobiDB-lite"/>
    </source>
</evidence>
<feature type="compositionally biased region" description="Basic and acidic residues" evidence="1">
    <location>
        <begin position="197"/>
        <end position="216"/>
    </location>
</feature>
<accession>A0A5J5BQ83</accession>
<feature type="region of interest" description="Disordered" evidence="1">
    <location>
        <begin position="44"/>
        <end position="160"/>
    </location>
</feature>